<dbReference type="PANTHER" id="PTHR24376:SF216">
    <property type="entry name" value="ZINC FINGER PROTEIN 420-LIKE"/>
    <property type="match status" value="1"/>
</dbReference>
<evidence type="ECO:0000256" key="2">
    <source>
        <dbReference type="ARBA" id="ARBA00022723"/>
    </source>
</evidence>
<dbReference type="SMART" id="SM00692">
    <property type="entry name" value="DM3"/>
    <property type="match status" value="1"/>
</dbReference>
<dbReference type="Proteomes" id="UP000301870">
    <property type="component" value="Chromosome 3"/>
</dbReference>
<keyword evidence="5 10" id="KW-0862">Zinc</keyword>
<keyword evidence="15" id="KW-1185">Reference proteome</keyword>
<keyword evidence="4 8" id="KW-0863">Zinc-finger</keyword>
<keyword evidence="6 9" id="KW-0238">DNA-binding</keyword>
<dbReference type="Pfam" id="PF07776">
    <property type="entry name" value="zf-AD"/>
    <property type="match status" value="1"/>
</dbReference>
<dbReference type="SMART" id="SM00355">
    <property type="entry name" value="ZnF_C2H2"/>
    <property type="match status" value="11"/>
</dbReference>
<keyword evidence="2 10" id="KW-0479">Metal-binding</keyword>
<feature type="domain" description="ZAD" evidence="14">
    <location>
        <begin position="96"/>
        <end position="165"/>
    </location>
</feature>
<reference evidence="16" key="1">
    <citation type="submission" date="2025-08" db="UniProtKB">
        <authorList>
            <consortium name="RefSeq"/>
        </authorList>
    </citation>
    <scope>IDENTIFICATION</scope>
    <source>
        <strain evidence="16">Ishihara</strain>
        <tissue evidence="16">Whole body</tissue>
    </source>
</reference>
<dbReference type="PROSITE" id="PS50950">
    <property type="entry name" value="ZF_THAP"/>
    <property type="match status" value="1"/>
</dbReference>
<feature type="binding site" evidence="10">
    <location>
        <position position="138"/>
    </location>
    <ligand>
        <name>Zn(2+)</name>
        <dbReference type="ChEBI" id="CHEBI:29105"/>
    </ligand>
</feature>
<dbReference type="AlphaFoldDB" id="A0A9J7ELR9"/>
<dbReference type="GO" id="GO:0048598">
    <property type="term" value="P:embryonic morphogenesis"/>
    <property type="evidence" value="ECO:0007669"/>
    <property type="project" value="UniProtKB-ARBA"/>
</dbReference>
<evidence type="ECO:0000256" key="1">
    <source>
        <dbReference type="ARBA" id="ARBA00004123"/>
    </source>
</evidence>
<comment type="subcellular location">
    <subcellularLocation>
        <location evidence="1">Nucleus</location>
    </subcellularLocation>
</comment>
<evidence type="ECO:0000256" key="3">
    <source>
        <dbReference type="ARBA" id="ARBA00022737"/>
    </source>
</evidence>
<evidence type="ECO:0000259" key="13">
    <source>
        <dbReference type="PROSITE" id="PS50950"/>
    </source>
</evidence>
<dbReference type="SUPFAM" id="SSF57667">
    <property type="entry name" value="beta-beta-alpha zinc fingers"/>
    <property type="match status" value="2"/>
</dbReference>
<evidence type="ECO:0000256" key="11">
    <source>
        <dbReference type="SAM" id="MobiDB-lite"/>
    </source>
</evidence>
<dbReference type="PROSITE" id="PS51915">
    <property type="entry name" value="ZAD"/>
    <property type="match status" value="1"/>
</dbReference>
<dbReference type="GO" id="GO:0008270">
    <property type="term" value="F:zinc ion binding"/>
    <property type="evidence" value="ECO:0007669"/>
    <property type="project" value="UniProtKB-UniRule"/>
</dbReference>
<dbReference type="KEGG" id="sliu:111360927"/>
<feature type="binding site" evidence="10">
    <location>
        <position position="101"/>
    </location>
    <ligand>
        <name>Zn(2+)</name>
        <dbReference type="ChEBI" id="CHEBI:29105"/>
    </ligand>
</feature>
<feature type="domain" description="C2H2-type" evidence="12">
    <location>
        <begin position="674"/>
        <end position="701"/>
    </location>
</feature>
<dbReference type="RefSeq" id="XP_022832996.1">
    <property type="nucleotide sequence ID" value="XM_022977228.1"/>
</dbReference>
<organism evidence="15 16">
    <name type="scientific">Spodoptera litura</name>
    <name type="common">Asian cotton leafworm</name>
    <dbReference type="NCBI Taxonomy" id="69820"/>
    <lineage>
        <taxon>Eukaryota</taxon>
        <taxon>Metazoa</taxon>
        <taxon>Ecdysozoa</taxon>
        <taxon>Arthropoda</taxon>
        <taxon>Hexapoda</taxon>
        <taxon>Insecta</taxon>
        <taxon>Pterygota</taxon>
        <taxon>Neoptera</taxon>
        <taxon>Endopterygota</taxon>
        <taxon>Lepidoptera</taxon>
        <taxon>Glossata</taxon>
        <taxon>Ditrysia</taxon>
        <taxon>Noctuoidea</taxon>
        <taxon>Noctuidae</taxon>
        <taxon>Amphipyrinae</taxon>
        <taxon>Spodoptera</taxon>
    </lineage>
</organism>
<dbReference type="GeneID" id="111360927"/>
<keyword evidence="3" id="KW-0677">Repeat</keyword>
<dbReference type="GO" id="GO:0001228">
    <property type="term" value="F:DNA-binding transcription activator activity, RNA polymerase II-specific"/>
    <property type="evidence" value="ECO:0007669"/>
    <property type="project" value="TreeGrafter"/>
</dbReference>
<dbReference type="GO" id="GO:0005634">
    <property type="term" value="C:nucleus"/>
    <property type="evidence" value="ECO:0007669"/>
    <property type="project" value="UniProtKB-SubCell"/>
</dbReference>
<dbReference type="SMART" id="SM00980">
    <property type="entry name" value="THAP"/>
    <property type="match status" value="1"/>
</dbReference>
<dbReference type="Gene3D" id="6.20.210.20">
    <property type="entry name" value="THAP domain"/>
    <property type="match status" value="1"/>
</dbReference>
<feature type="domain" description="C2H2-type" evidence="12">
    <location>
        <begin position="645"/>
        <end position="672"/>
    </location>
</feature>
<evidence type="ECO:0000256" key="10">
    <source>
        <dbReference type="PROSITE-ProRule" id="PRU01263"/>
    </source>
</evidence>
<dbReference type="PROSITE" id="PS00028">
    <property type="entry name" value="ZINC_FINGER_C2H2_1"/>
    <property type="match status" value="9"/>
</dbReference>
<dbReference type="Pfam" id="PF05485">
    <property type="entry name" value="THAP"/>
    <property type="match status" value="1"/>
</dbReference>
<evidence type="ECO:0000256" key="8">
    <source>
        <dbReference type="PROSITE-ProRule" id="PRU00042"/>
    </source>
</evidence>
<sequence>MRCSVSNCSNDTRKTCKSDGITFHIFPKELNLRNRWVEALGMGDWEPRDRSSVCSEHFRLDDFYETRAGMRRIRSGAVPMPYKTAEEDLDEPAAMRVCRICLAMDTKMYNITESKLDIMFQEITGLVGWSERLPQRVCWECAARLSSAYHFREKAIRSDELLQELIQPDSYLKIRDIRLINRNQNKLTSNLVHKIYEAEDIDLHLQDYDIKSENIQENIDILQADAMELDVSSLPTAGVEIKDESSNGIFFDEYDHFDDEDDRVLSEVYVEKKEAIAEDKIRVPVKKKKVKLVTKASRNKKNVVQTNDPYATSERYKTNDVKRRRSNELDESLFTITPLTYDEQIEEVTKRQQSTNYTSAPYKCVICYRGFLVKGRYTAHAIRHSEQSGTFECFICKTRLKTSRALRKHLTSQHTEQYSCNGCSFVTRNRGVAREHQKWHAGHKYQCPHCASEFDKLTTYLGHIRIKHVSDIVCEICGYMFVSKKGVEVHKKKKHHMSGKNVTLDGPYCQICDVKFASEEAHDRHLKLSARHSNEHGSNPPRNDSQSNHGHSMRRNERRPIIHPRTPRPDEDLETQSPVTCEQCGLQLRDLRVYAQHFRRAHPDKNRTKYPAMKTPCMCEQCGKIFQSMALLKDHMWVHTGVKRFKCDRCTKSFTQKTNLIIHMKVHSGTRPSYECPLCGKHFAFYNNRRRHMFIHTGLKPFKCDTCGKCFTSSGELKAHVEHVHLKKPWPKRARQRTRDWKCDEPSIED</sequence>
<dbReference type="PROSITE" id="PS50157">
    <property type="entry name" value="ZINC_FINGER_C2H2_2"/>
    <property type="match status" value="7"/>
</dbReference>
<feature type="domain" description="C2H2-type" evidence="12">
    <location>
        <begin position="702"/>
        <end position="725"/>
    </location>
</feature>
<dbReference type="GO" id="GO:0000978">
    <property type="term" value="F:RNA polymerase II cis-regulatory region sequence-specific DNA binding"/>
    <property type="evidence" value="ECO:0007669"/>
    <property type="project" value="TreeGrafter"/>
</dbReference>
<evidence type="ECO:0000256" key="9">
    <source>
        <dbReference type="PROSITE-ProRule" id="PRU00309"/>
    </source>
</evidence>
<dbReference type="GO" id="GO:0005694">
    <property type="term" value="C:chromosome"/>
    <property type="evidence" value="ECO:0007669"/>
    <property type="project" value="UniProtKB-ARBA"/>
</dbReference>
<feature type="domain" description="C2H2-type" evidence="12">
    <location>
        <begin position="472"/>
        <end position="501"/>
    </location>
</feature>
<dbReference type="FunFam" id="3.30.160.60:FF:000624">
    <property type="entry name" value="zinc finger protein 697"/>
    <property type="match status" value="1"/>
</dbReference>
<feature type="domain" description="C2H2-type" evidence="12">
    <location>
        <begin position="445"/>
        <end position="471"/>
    </location>
</feature>
<evidence type="ECO:0000313" key="16">
    <source>
        <dbReference type="RefSeq" id="XP_022832996.1"/>
    </source>
</evidence>
<dbReference type="Gene3D" id="3.30.160.60">
    <property type="entry name" value="Classic Zinc Finger"/>
    <property type="match status" value="6"/>
</dbReference>
<feature type="domain" description="C2H2-type" evidence="12">
    <location>
        <begin position="617"/>
        <end position="644"/>
    </location>
</feature>
<name>A0A9J7ELR9_SPOLT</name>
<dbReference type="InterPro" id="IPR013087">
    <property type="entry name" value="Znf_C2H2_type"/>
</dbReference>
<dbReference type="SMART" id="SM00868">
    <property type="entry name" value="zf-AD"/>
    <property type="match status" value="1"/>
</dbReference>
<evidence type="ECO:0000313" key="15">
    <source>
        <dbReference type="Proteomes" id="UP000301870"/>
    </source>
</evidence>
<dbReference type="PANTHER" id="PTHR24376">
    <property type="entry name" value="ZINC FINGER PROTEIN"/>
    <property type="match status" value="1"/>
</dbReference>
<feature type="binding site" evidence="10">
    <location>
        <position position="141"/>
    </location>
    <ligand>
        <name>Zn(2+)</name>
        <dbReference type="ChEBI" id="CHEBI:29105"/>
    </ligand>
</feature>
<protein>
    <submittedName>
        <fullName evidence="16">Zinc finger protein 347-like</fullName>
    </submittedName>
</protein>
<feature type="region of interest" description="Disordered" evidence="11">
    <location>
        <begin position="530"/>
        <end position="575"/>
    </location>
</feature>
<proteinExistence type="predicted"/>
<keyword evidence="7" id="KW-0539">Nucleus</keyword>
<dbReference type="InterPro" id="IPR038441">
    <property type="entry name" value="THAP_Znf_sf"/>
</dbReference>
<dbReference type="SUPFAM" id="SSF57716">
    <property type="entry name" value="Glucocorticoid receptor-like (DNA-binding domain)"/>
    <property type="match status" value="2"/>
</dbReference>
<feature type="binding site" evidence="10">
    <location>
        <position position="98"/>
    </location>
    <ligand>
        <name>Zn(2+)</name>
        <dbReference type="ChEBI" id="CHEBI:29105"/>
    </ligand>
</feature>
<accession>A0A9J7ELR9</accession>
<feature type="compositionally biased region" description="Polar residues" evidence="11">
    <location>
        <begin position="536"/>
        <end position="550"/>
    </location>
</feature>
<evidence type="ECO:0000259" key="12">
    <source>
        <dbReference type="PROSITE" id="PS50157"/>
    </source>
</evidence>
<feature type="domain" description="C2H2-type" evidence="12">
    <location>
        <begin position="418"/>
        <end position="445"/>
    </location>
</feature>
<evidence type="ECO:0000256" key="4">
    <source>
        <dbReference type="ARBA" id="ARBA00022771"/>
    </source>
</evidence>
<dbReference type="OrthoDB" id="654211at2759"/>
<evidence type="ECO:0000259" key="14">
    <source>
        <dbReference type="PROSITE" id="PS51915"/>
    </source>
</evidence>
<evidence type="ECO:0000256" key="5">
    <source>
        <dbReference type="ARBA" id="ARBA00022833"/>
    </source>
</evidence>
<gene>
    <name evidence="16" type="primary">LOC111360927</name>
</gene>
<dbReference type="Pfam" id="PF00096">
    <property type="entry name" value="zf-C2H2"/>
    <property type="match status" value="3"/>
</dbReference>
<dbReference type="InterPro" id="IPR012934">
    <property type="entry name" value="Znf_AD"/>
</dbReference>
<dbReference type="InterPro" id="IPR036236">
    <property type="entry name" value="Znf_C2H2_sf"/>
</dbReference>
<dbReference type="InterPro" id="IPR006612">
    <property type="entry name" value="THAP_Znf"/>
</dbReference>
<dbReference type="FunFam" id="3.30.160.60:FF:001732">
    <property type="entry name" value="Zgc:162936"/>
    <property type="match status" value="1"/>
</dbReference>
<evidence type="ECO:0000256" key="7">
    <source>
        <dbReference type="ARBA" id="ARBA00023242"/>
    </source>
</evidence>
<feature type="domain" description="THAP-type" evidence="13">
    <location>
        <begin position="1"/>
        <end position="82"/>
    </location>
</feature>
<dbReference type="FunFam" id="3.30.160.60:FF:000100">
    <property type="entry name" value="Zinc finger 45-like"/>
    <property type="match status" value="1"/>
</dbReference>
<evidence type="ECO:0000256" key="6">
    <source>
        <dbReference type="ARBA" id="ARBA00023125"/>
    </source>
</evidence>